<dbReference type="RefSeq" id="WP_014123827.1">
    <property type="nucleotide sequence ID" value="NZ_BDDZ01000020.1"/>
</dbReference>
<protein>
    <submittedName>
        <fullName evidence="3">Uncharacterized protein</fullName>
    </submittedName>
</protein>
<evidence type="ECO:0000313" key="3">
    <source>
        <dbReference type="EMBL" id="GBD69177.1"/>
    </source>
</evidence>
<proteinExistence type="predicted"/>
<keyword evidence="4" id="KW-1185">Reference proteome</keyword>
<comment type="caution">
    <text evidence="3">The sequence shown here is derived from an EMBL/GenBank/DDBJ whole genome shotgun (WGS) entry which is preliminary data.</text>
</comment>
<gene>
    <name evidence="3" type="ORF">TEHN7118_1983</name>
</gene>
<sequence>MEVYHYQKKRFLIEQTITSLFALVIIFLTLYFIVNKMMPILMSLALFVAFYTTINNFILKVNSEVIEISDHTISFEAYKKKDIYEISKLQSFKLKEFPSAKKIYVRLIDFENKKKKYWVHAGSFDEGEKLFKKLLDIEYEKHPQSLKARARDQSPINYHRKKENKKGT</sequence>
<dbReference type="AlphaFoldDB" id="A0A2H6CW18"/>
<feature type="transmembrane region" description="Helical" evidence="2">
    <location>
        <begin position="12"/>
        <end position="34"/>
    </location>
</feature>
<evidence type="ECO:0000256" key="2">
    <source>
        <dbReference type="SAM" id="Phobius"/>
    </source>
</evidence>
<evidence type="ECO:0000313" key="4">
    <source>
        <dbReference type="Proteomes" id="UP000236214"/>
    </source>
</evidence>
<name>A0A2H6CW18_TETHA</name>
<dbReference type="Proteomes" id="UP000236214">
    <property type="component" value="Unassembled WGS sequence"/>
</dbReference>
<feature type="transmembrane region" description="Helical" evidence="2">
    <location>
        <begin position="40"/>
        <end position="59"/>
    </location>
</feature>
<feature type="compositionally biased region" description="Basic residues" evidence="1">
    <location>
        <begin position="158"/>
        <end position="168"/>
    </location>
</feature>
<keyword evidence="2" id="KW-0812">Transmembrane</keyword>
<feature type="region of interest" description="Disordered" evidence="1">
    <location>
        <begin position="144"/>
        <end position="168"/>
    </location>
</feature>
<organism evidence="3 4">
    <name type="scientific">Tetragenococcus halophilus subsp. halophilus</name>
    <dbReference type="NCBI Taxonomy" id="1513897"/>
    <lineage>
        <taxon>Bacteria</taxon>
        <taxon>Bacillati</taxon>
        <taxon>Bacillota</taxon>
        <taxon>Bacilli</taxon>
        <taxon>Lactobacillales</taxon>
        <taxon>Enterococcaceae</taxon>
        <taxon>Tetragenococcus</taxon>
    </lineage>
</organism>
<keyword evidence="2" id="KW-0472">Membrane</keyword>
<evidence type="ECO:0000256" key="1">
    <source>
        <dbReference type="SAM" id="MobiDB-lite"/>
    </source>
</evidence>
<accession>A0A2H6CW18</accession>
<keyword evidence="2" id="KW-1133">Transmembrane helix</keyword>
<dbReference type="EMBL" id="BDEC01000147">
    <property type="protein sequence ID" value="GBD69177.1"/>
    <property type="molecule type" value="Genomic_DNA"/>
</dbReference>
<reference evidence="3 4" key="1">
    <citation type="submission" date="2016-05" db="EMBL/GenBank/DDBJ databases">
        <title>Whole genome sequencing of Tetragenococcus halophilus subsp. halophilus NISL 7118.</title>
        <authorList>
            <person name="Shiwa Y."/>
            <person name="Nishimura I."/>
            <person name="Yoshikawa H."/>
            <person name="Koyama Y."/>
            <person name="Oguma T."/>
        </authorList>
    </citation>
    <scope>NUCLEOTIDE SEQUENCE [LARGE SCALE GENOMIC DNA]</scope>
    <source>
        <strain evidence="3 4">NISL 7118</strain>
    </source>
</reference>